<dbReference type="EMBL" id="QKYD01000058">
    <property type="protein sequence ID" value="REI23617.1"/>
    <property type="molecule type" value="Genomic_DNA"/>
</dbReference>
<organism evidence="2 3">
    <name type="scientific">Staphylococcus felis</name>
    <dbReference type="NCBI Taxonomy" id="46127"/>
    <lineage>
        <taxon>Bacteria</taxon>
        <taxon>Bacillati</taxon>
        <taxon>Bacillota</taxon>
        <taxon>Bacilli</taxon>
        <taxon>Bacillales</taxon>
        <taxon>Staphylococcaceae</taxon>
        <taxon>Staphylococcus</taxon>
    </lineage>
</organism>
<dbReference type="GeneID" id="300401167"/>
<reference evidence="2 3" key="1">
    <citation type="journal article" date="2018" name="Vet. Microbiol.">
        <title>Characterisation of Staphylococcus felis isolated from cats using whole genome sequencing.</title>
        <authorList>
            <person name="Worthing K."/>
            <person name="Pang S."/>
            <person name="Trott D.J."/>
            <person name="Abraham S."/>
            <person name="Coombs G.W."/>
            <person name="Jordan D."/>
            <person name="McIntyre L."/>
            <person name="Davies M.R."/>
            <person name="Norris J."/>
        </authorList>
    </citation>
    <scope>NUCLEOTIDE SEQUENCE [LARGE SCALE GENOMIC DNA]</scope>
    <source>
        <strain evidence="2 3">F25</strain>
    </source>
</reference>
<dbReference type="GO" id="GO:0005524">
    <property type="term" value="F:ATP binding"/>
    <property type="evidence" value="ECO:0007669"/>
    <property type="project" value="InterPro"/>
</dbReference>
<comment type="caution">
    <text evidence="2">The sequence shown here is derived from an EMBL/GenBank/DDBJ whole genome shotgun (WGS) entry which is preliminary data.</text>
</comment>
<sequence length="30" mass="3434">MGIKHTKQIDEYDCGLACVTSIYKSFKKII</sequence>
<dbReference type="GO" id="GO:0008233">
    <property type="term" value="F:peptidase activity"/>
    <property type="evidence" value="ECO:0007669"/>
    <property type="project" value="InterPro"/>
</dbReference>
<dbReference type="GO" id="GO:0006508">
    <property type="term" value="P:proteolysis"/>
    <property type="evidence" value="ECO:0007669"/>
    <property type="project" value="InterPro"/>
</dbReference>
<protein>
    <recommendedName>
        <fullName evidence="1">Peptidase C39 domain-containing protein</fullName>
    </recommendedName>
</protein>
<evidence type="ECO:0000313" key="3">
    <source>
        <dbReference type="Proteomes" id="UP000256337"/>
    </source>
</evidence>
<dbReference type="Gene3D" id="3.90.70.10">
    <property type="entry name" value="Cysteine proteinases"/>
    <property type="match status" value="1"/>
</dbReference>
<dbReference type="GO" id="GO:0016020">
    <property type="term" value="C:membrane"/>
    <property type="evidence" value="ECO:0007669"/>
    <property type="project" value="InterPro"/>
</dbReference>
<name>A0AAX1RWY1_9STAP</name>
<accession>A0AAX1RWY1</accession>
<feature type="domain" description="Peptidase C39" evidence="1">
    <location>
        <begin position="4"/>
        <end position="28"/>
    </location>
</feature>
<dbReference type="Proteomes" id="UP000256337">
    <property type="component" value="Unassembled WGS sequence"/>
</dbReference>
<gene>
    <name evidence="2" type="ORF">DOS76_03470</name>
</gene>
<proteinExistence type="predicted"/>
<dbReference type="AlphaFoldDB" id="A0AAX1RWY1"/>
<evidence type="ECO:0000259" key="1">
    <source>
        <dbReference type="Pfam" id="PF03412"/>
    </source>
</evidence>
<dbReference type="Pfam" id="PF03412">
    <property type="entry name" value="Peptidase_C39"/>
    <property type="match status" value="1"/>
</dbReference>
<dbReference type="InterPro" id="IPR005074">
    <property type="entry name" value="Peptidase_C39"/>
</dbReference>
<evidence type="ECO:0000313" key="2">
    <source>
        <dbReference type="EMBL" id="REI23617.1"/>
    </source>
</evidence>
<dbReference type="RefSeq" id="WP_115865796.1">
    <property type="nucleotide sequence ID" value="NZ_CAJUZR010000090.1"/>
</dbReference>